<name>A0ABV3GFW4_MICGL</name>
<gene>
    <name evidence="10" type="ORF">AB0I59_17970</name>
</gene>
<feature type="region of interest" description="Disordered" evidence="8">
    <location>
        <begin position="321"/>
        <end position="376"/>
    </location>
</feature>
<proteinExistence type="predicted"/>
<dbReference type="Pfam" id="PF00069">
    <property type="entry name" value="Pkinase"/>
    <property type="match status" value="1"/>
</dbReference>
<keyword evidence="4 7" id="KW-0547">Nucleotide-binding</keyword>
<evidence type="ECO:0000256" key="1">
    <source>
        <dbReference type="ARBA" id="ARBA00012513"/>
    </source>
</evidence>
<evidence type="ECO:0000256" key="7">
    <source>
        <dbReference type="PROSITE-ProRule" id="PRU10141"/>
    </source>
</evidence>
<keyword evidence="2" id="KW-0723">Serine/threonine-protein kinase</keyword>
<dbReference type="PROSITE" id="PS50011">
    <property type="entry name" value="PROTEIN_KINASE_DOM"/>
    <property type="match status" value="1"/>
</dbReference>
<feature type="compositionally biased region" description="Gly residues" evidence="8">
    <location>
        <begin position="321"/>
        <end position="337"/>
    </location>
</feature>
<keyword evidence="3 10" id="KW-0808">Transferase</keyword>
<feature type="binding site" evidence="7">
    <location>
        <position position="44"/>
    </location>
    <ligand>
        <name>ATP</name>
        <dbReference type="ChEBI" id="CHEBI:30616"/>
    </ligand>
</feature>
<evidence type="ECO:0000313" key="11">
    <source>
        <dbReference type="Proteomes" id="UP001551675"/>
    </source>
</evidence>
<dbReference type="PANTHER" id="PTHR43289:SF6">
    <property type="entry name" value="SERINE_THREONINE-PROTEIN KINASE NEKL-3"/>
    <property type="match status" value="1"/>
</dbReference>
<feature type="compositionally biased region" description="Low complexity" evidence="8">
    <location>
        <begin position="402"/>
        <end position="438"/>
    </location>
</feature>
<protein>
    <recommendedName>
        <fullName evidence="1">non-specific serine/threonine protein kinase</fullName>
        <ecNumber evidence="1">2.7.11.1</ecNumber>
    </recommendedName>
</protein>
<dbReference type="Gene3D" id="3.30.200.20">
    <property type="entry name" value="Phosphorylase Kinase, domain 1"/>
    <property type="match status" value="1"/>
</dbReference>
<keyword evidence="11" id="KW-1185">Reference proteome</keyword>
<sequence length="544" mass="56346">MNGSAGNTSVLGDRYRLDALIGRGGMAEVWRGRDLHRDWPVAVKIFAAEASDPSMRARFAQEARTAARVVHPNVVSVYDVGEQGGRPFLVMELLSGRSLAEELAARGPLGVDEVRRLAAQAAIGLDAAHRAGVVHRDVKPANLHLTEDGQLKVVDFGIARLADEAAGRLTAVGMIVGTAAYLSPEQIMGRPGDAASDMYALGCVCYELLCGHPPFAGSSTELVFQHVQQAPAPLRRYRPDLPVELEALVLALLDKEPRARPAAGEVIARMRVDPRPARAGDTAVLDVGGAASHDVGVPPTAWPPAASPLAPPTYGGPTGYGGPTAYGGPTGPGGSTAYGGPTAYQPSLSAPSLHGTSVHGTSVHGGPGGRATRGGMSRRKGAMIAAAAVLPVVAVVWLVSPSSTPSPGASPAAMSTGAATTPSPTRQSPSTTPSAAPSTTPPTAPSPSPSRTASGPQAWLAGLESALTAQERQHGIDSDTAEKVREEIEEIREELADGEPKKVQKKLRDLGRTLSKAQRKGRLASSGPLIDYLNRSGLLSGPRR</sequence>
<evidence type="ECO:0000256" key="4">
    <source>
        <dbReference type="ARBA" id="ARBA00022741"/>
    </source>
</evidence>
<dbReference type="PROSITE" id="PS00107">
    <property type="entry name" value="PROTEIN_KINASE_ATP"/>
    <property type="match status" value="1"/>
</dbReference>
<feature type="domain" description="Protein kinase" evidence="9">
    <location>
        <begin position="15"/>
        <end position="272"/>
    </location>
</feature>
<keyword evidence="6 7" id="KW-0067">ATP-binding</keyword>
<dbReference type="EMBL" id="JBFALK010000009">
    <property type="protein sequence ID" value="MEV0970525.1"/>
    <property type="molecule type" value="Genomic_DNA"/>
</dbReference>
<dbReference type="Gene3D" id="1.10.510.10">
    <property type="entry name" value="Transferase(Phosphotransferase) domain 1"/>
    <property type="match status" value="1"/>
</dbReference>
<feature type="compositionally biased region" description="Gly residues" evidence="8">
    <location>
        <begin position="363"/>
        <end position="372"/>
    </location>
</feature>
<comment type="caution">
    <text evidence="10">The sequence shown here is derived from an EMBL/GenBank/DDBJ whole genome shotgun (WGS) entry which is preliminary data.</text>
</comment>
<dbReference type="GO" id="GO:0004674">
    <property type="term" value="F:protein serine/threonine kinase activity"/>
    <property type="evidence" value="ECO:0007669"/>
    <property type="project" value="UniProtKB-EC"/>
</dbReference>
<dbReference type="SMART" id="SM00220">
    <property type="entry name" value="S_TKc"/>
    <property type="match status" value="1"/>
</dbReference>
<accession>A0ABV3GFW4</accession>
<evidence type="ECO:0000259" key="9">
    <source>
        <dbReference type="PROSITE" id="PS50011"/>
    </source>
</evidence>
<evidence type="ECO:0000256" key="5">
    <source>
        <dbReference type="ARBA" id="ARBA00022777"/>
    </source>
</evidence>
<reference evidence="10 11" key="1">
    <citation type="submission" date="2024-06" db="EMBL/GenBank/DDBJ databases">
        <title>The Natural Products Discovery Center: Release of the First 8490 Sequenced Strains for Exploring Actinobacteria Biosynthetic Diversity.</title>
        <authorList>
            <person name="Kalkreuter E."/>
            <person name="Kautsar S.A."/>
            <person name="Yang D."/>
            <person name="Bader C.D."/>
            <person name="Teijaro C.N."/>
            <person name="Fluegel L."/>
            <person name="Davis C.M."/>
            <person name="Simpson J.R."/>
            <person name="Lauterbach L."/>
            <person name="Steele A.D."/>
            <person name="Gui C."/>
            <person name="Meng S."/>
            <person name="Li G."/>
            <person name="Viehrig K."/>
            <person name="Ye F."/>
            <person name="Su P."/>
            <person name="Kiefer A.F."/>
            <person name="Nichols A."/>
            <person name="Cepeda A.J."/>
            <person name="Yan W."/>
            <person name="Fan B."/>
            <person name="Jiang Y."/>
            <person name="Adhikari A."/>
            <person name="Zheng C.-J."/>
            <person name="Schuster L."/>
            <person name="Cowan T.M."/>
            <person name="Smanski M.J."/>
            <person name="Chevrette M.G."/>
            <person name="De Carvalho L.P.S."/>
            <person name="Shen B."/>
        </authorList>
    </citation>
    <scope>NUCLEOTIDE SEQUENCE [LARGE SCALE GENOMIC DNA]</scope>
    <source>
        <strain evidence="10 11">NPDC050100</strain>
    </source>
</reference>
<feature type="region of interest" description="Disordered" evidence="8">
    <location>
        <begin position="402"/>
        <end position="456"/>
    </location>
</feature>
<dbReference type="InterPro" id="IPR011009">
    <property type="entry name" value="Kinase-like_dom_sf"/>
</dbReference>
<keyword evidence="5 10" id="KW-0418">Kinase</keyword>
<dbReference type="CDD" id="cd14014">
    <property type="entry name" value="STKc_PknB_like"/>
    <property type="match status" value="1"/>
</dbReference>
<dbReference type="InterPro" id="IPR017441">
    <property type="entry name" value="Protein_kinase_ATP_BS"/>
</dbReference>
<dbReference type="EC" id="2.7.11.1" evidence="1"/>
<dbReference type="SUPFAM" id="SSF56112">
    <property type="entry name" value="Protein kinase-like (PK-like)"/>
    <property type="match status" value="1"/>
</dbReference>
<dbReference type="PANTHER" id="PTHR43289">
    <property type="entry name" value="MITOGEN-ACTIVATED PROTEIN KINASE KINASE KINASE 20-RELATED"/>
    <property type="match status" value="1"/>
</dbReference>
<dbReference type="Proteomes" id="UP001551675">
    <property type="component" value="Unassembled WGS sequence"/>
</dbReference>
<evidence type="ECO:0000313" key="10">
    <source>
        <dbReference type="EMBL" id="MEV0970525.1"/>
    </source>
</evidence>
<dbReference type="RefSeq" id="WP_358133998.1">
    <property type="nucleotide sequence ID" value="NZ_JBFALK010000009.1"/>
</dbReference>
<feature type="region of interest" description="Disordered" evidence="8">
    <location>
        <begin position="512"/>
        <end position="544"/>
    </location>
</feature>
<dbReference type="InterPro" id="IPR000719">
    <property type="entry name" value="Prot_kinase_dom"/>
</dbReference>
<evidence type="ECO:0000256" key="8">
    <source>
        <dbReference type="SAM" id="MobiDB-lite"/>
    </source>
</evidence>
<organism evidence="10 11">
    <name type="scientific">Microtetraspora glauca</name>
    <dbReference type="NCBI Taxonomy" id="1996"/>
    <lineage>
        <taxon>Bacteria</taxon>
        <taxon>Bacillati</taxon>
        <taxon>Actinomycetota</taxon>
        <taxon>Actinomycetes</taxon>
        <taxon>Streptosporangiales</taxon>
        <taxon>Streptosporangiaceae</taxon>
        <taxon>Microtetraspora</taxon>
    </lineage>
</organism>
<feature type="compositionally biased region" description="Pro residues" evidence="8">
    <location>
        <begin position="439"/>
        <end position="448"/>
    </location>
</feature>
<feature type="compositionally biased region" description="Polar residues" evidence="8">
    <location>
        <begin position="345"/>
        <end position="360"/>
    </location>
</feature>
<evidence type="ECO:0000256" key="2">
    <source>
        <dbReference type="ARBA" id="ARBA00022527"/>
    </source>
</evidence>
<evidence type="ECO:0000256" key="3">
    <source>
        <dbReference type="ARBA" id="ARBA00022679"/>
    </source>
</evidence>
<evidence type="ECO:0000256" key="6">
    <source>
        <dbReference type="ARBA" id="ARBA00022840"/>
    </source>
</evidence>